<feature type="transmembrane region" description="Helical" evidence="9">
    <location>
        <begin position="171"/>
        <end position="191"/>
    </location>
</feature>
<feature type="transmembrane region" description="Helical" evidence="9">
    <location>
        <begin position="101"/>
        <end position="121"/>
    </location>
</feature>
<feature type="transmembrane region" description="Helical" evidence="9">
    <location>
        <begin position="72"/>
        <end position="95"/>
    </location>
</feature>
<comment type="subcellular location">
    <subcellularLocation>
        <location evidence="9">Cell membrane</location>
        <topology evidence="9">Multi-pass membrane protein</topology>
    </subcellularLocation>
</comment>
<comment type="caution">
    <text evidence="9">Lacks conserved residue(s) required for the propagation of feature annotation.</text>
</comment>
<evidence type="ECO:0000256" key="6">
    <source>
        <dbReference type="ARBA" id="ARBA00022801"/>
    </source>
</evidence>
<evidence type="ECO:0000256" key="7">
    <source>
        <dbReference type="ARBA" id="ARBA00022989"/>
    </source>
</evidence>
<comment type="catalytic activity">
    <reaction evidence="9">
        <text>Release of signal peptides from bacterial membrane prolipoproteins. Hydrolyzes -Xaa-Yaa-Zaa-|-(S,diacylglyceryl)Cys-, in which Xaa is hydrophobic (preferably Leu), and Yaa (Ala or Ser) and Zaa (Gly or Ala) have small, neutral side chains.</text>
        <dbReference type="EC" id="3.4.23.36"/>
    </reaction>
</comment>
<comment type="pathway">
    <text evidence="9">Protein modification; lipoprotein biosynthesis (signal peptide cleavage).</text>
</comment>
<evidence type="ECO:0000256" key="4">
    <source>
        <dbReference type="ARBA" id="ARBA00022692"/>
    </source>
</evidence>
<dbReference type="GO" id="GO:0005886">
    <property type="term" value="C:plasma membrane"/>
    <property type="evidence" value="ECO:0007669"/>
    <property type="project" value="UniProtKB-SubCell"/>
</dbReference>
<dbReference type="AlphaFoldDB" id="A0A450Z293"/>
<evidence type="ECO:0000313" key="11">
    <source>
        <dbReference type="EMBL" id="VFK47935.1"/>
    </source>
</evidence>
<feature type="active site" evidence="9">
    <location>
        <position position="157"/>
    </location>
</feature>
<dbReference type="HAMAP" id="MF_00161">
    <property type="entry name" value="LspA"/>
    <property type="match status" value="1"/>
</dbReference>
<keyword evidence="7 9" id="KW-1133">Transmembrane helix</keyword>
<evidence type="ECO:0000256" key="2">
    <source>
        <dbReference type="ARBA" id="ARBA00022475"/>
    </source>
</evidence>
<dbReference type="GO" id="GO:0004190">
    <property type="term" value="F:aspartic-type endopeptidase activity"/>
    <property type="evidence" value="ECO:0007669"/>
    <property type="project" value="UniProtKB-UniRule"/>
</dbReference>
<dbReference type="PANTHER" id="PTHR33695:SF1">
    <property type="entry name" value="LIPOPROTEIN SIGNAL PEPTIDASE"/>
    <property type="match status" value="1"/>
</dbReference>
<keyword evidence="2 9" id="KW-1003">Cell membrane</keyword>
<evidence type="ECO:0000256" key="9">
    <source>
        <dbReference type="HAMAP-Rule" id="MF_00161"/>
    </source>
</evidence>
<keyword evidence="3 9" id="KW-0645">Protease</keyword>
<comment type="similarity">
    <text evidence="1 9 10">Belongs to the peptidase A8 family.</text>
</comment>
<feature type="transmembrane region" description="Helical" evidence="9">
    <location>
        <begin position="44"/>
        <end position="65"/>
    </location>
</feature>
<keyword evidence="8 9" id="KW-0472">Membrane</keyword>
<dbReference type="NCBIfam" id="TIGR00077">
    <property type="entry name" value="lspA"/>
    <property type="match status" value="1"/>
</dbReference>
<keyword evidence="5 9" id="KW-0064">Aspartyl protease</keyword>
<dbReference type="EC" id="3.4.23.36" evidence="9"/>
<feature type="active site" evidence="9">
    <location>
        <position position="175"/>
    </location>
</feature>
<proteinExistence type="inferred from homology"/>
<sequence length="194" mass="21630">MGPVPYRSEREANVFILPRRGILFLMTVFFMTDPGYADRQSTVLVRWLMLSVLVIILDQGTKYLVTTMLGNLPVPVSPFFNLALTYNSGAAFSFLSSAGGWQRWLFVFLSIVVSVILIHWLRGAPRGEIRLPMALALVLGGALGNLWDRLTLGAVIDFIDLHYRGWHWPTFNIADSAITVGALLLFTTLIGKSE</sequence>
<evidence type="ECO:0000256" key="3">
    <source>
        <dbReference type="ARBA" id="ARBA00022670"/>
    </source>
</evidence>
<accession>A0A450Z293</accession>
<dbReference type="InterPro" id="IPR001872">
    <property type="entry name" value="Peptidase_A8"/>
</dbReference>
<feature type="transmembrane region" description="Helical" evidence="9">
    <location>
        <begin position="133"/>
        <end position="159"/>
    </location>
</feature>
<dbReference type="PANTHER" id="PTHR33695">
    <property type="entry name" value="LIPOPROTEIN SIGNAL PEPTIDASE"/>
    <property type="match status" value="1"/>
</dbReference>
<dbReference type="Pfam" id="PF01252">
    <property type="entry name" value="Peptidase_A8"/>
    <property type="match status" value="1"/>
</dbReference>
<gene>
    <name evidence="9" type="primary">lspA</name>
    <name evidence="11" type="ORF">BECKTC1821D_GA0114238_105412</name>
</gene>
<feature type="transmembrane region" description="Helical" evidence="9">
    <location>
        <begin position="12"/>
        <end position="32"/>
    </location>
</feature>
<comment type="function">
    <text evidence="9">This protein specifically catalyzes the removal of signal peptides from prolipoproteins.</text>
</comment>
<keyword evidence="4 9" id="KW-0812">Transmembrane</keyword>
<reference evidence="11" key="1">
    <citation type="submission" date="2019-02" db="EMBL/GenBank/DDBJ databases">
        <authorList>
            <person name="Gruber-Vodicka R. H."/>
            <person name="Seah K. B. B."/>
        </authorList>
    </citation>
    <scope>NUCLEOTIDE SEQUENCE</scope>
    <source>
        <strain evidence="11">BECK_BZ123</strain>
    </source>
</reference>
<protein>
    <recommendedName>
        <fullName evidence="9">Lipoprotein signal peptidase</fullName>
        <ecNumber evidence="9">3.4.23.36</ecNumber>
    </recommendedName>
    <alternativeName>
        <fullName evidence="9">Prolipoprotein signal peptidase</fullName>
    </alternativeName>
    <alternativeName>
        <fullName evidence="9">Signal peptidase II</fullName>
        <shortName evidence="9">SPase II</shortName>
    </alternativeName>
</protein>
<evidence type="ECO:0000256" key="5">
    <source>
        <dbReference type="ARBA" id="ARBA00022750"/>
    </source>
</evidence>
<keyword evidence="6 9" id="KW-0378">Hydrolase</keyword>
<dbReference type="PRINTS" id="PR00781">
    <property type="entry name" value="LIPOSIGPTASE"/>
</dbReference>
<dbReference type="EMBL" id="CAADFS010000054">
    <property type="protein sequence ID" value="VFK47935.1"/>
    <property type="molecule type" value="Genomic_DNA"/>
</dbReference>
<dbReference type="GO" id="GO:0006508">
    <property type="term" value="P:proteolysis"/>
    <property type="evidence" value="ECO:0007669"/>
    <property type="project" value="UniProtKB-KW"/>
</dbReference>
<dbReference type="UniPathway" id="UPA00665"/>
<evidence type="ECO:0000256" key="10">
    <source>
        <dbReference type="RuleBase" id="RU004181"/>
    </source>
</evidence>
<name>A0A450Z293_9GAMM</name>
<organism evidence="11">
    <name type="scientific">Candidatus Kentrum sp. TC</name>
    <dbReference type="NCBI Taxonomy" id="2126339"/>
    <lineage>
        <taxon>Bacteria</taxon>
        <taxon>Pseudomonadati</taxon>
        <taxon>Pseudomonadota</taxon>
        <taxon>Gammaproteobacteria</taxon>
        <taxon>Candidatus Kentrum</taxon>
    </lineage>
</organism>
<evidence type="ECO:0000256" key="1">
    <source>
        <dbReference type="ARBA" id="ARBA00006139"/>
    </source>
</evidence>
<evidence type="ECO:0000256" key="8">
    <source>
        <dbReference type="ARBA" id="ARBA00023136"/>
    </source>
</evidence>